<dbReference type="PANTHER" id="PTHR43031:SF1">
    <property type="entry name" value="PYRIDINE NUCLEOTIDE-DISULPHIDE OXIDOREDUCTASE"/>
    <property type="match status" value="1"/>
</dbReference>
<feature type="domain" description="Rhodanese" evidence="1">
    <location>
        <begin position="45"/>
        <end position="127"/>
    </location>
</feature>
<reference evidence="2" key="1">
    <citation type="submission" date="2022-09" db="EMBL/GenBank/DDBJ databases">
        <title>Aureispira anguillicida sp. nov., isolated from Leptocephalus of Japanese eel Anguilla japonica.</title>
        <authorList>
            <person name="Yuasa K."/>
            <person name="Mekata T."/>
            <person name="Ikunari K."/>
        </authorList>
    </citation>
    <scope>NUCLEOTIDE SEQUENCE</scope>
    <source>
        <strain evidence="2">EL160426</strain>
    </source>
</reference>
<protein>
    <submittedName>
        <fullName evidence="2">Rhodanese-like domain-containing protein</fullName>
    </submittedName>
</protein>
<dbReference type="InterPro" id="IPR036873">
    <property type="entry name" value="Rhodanese-like_dom_sf"/>
</dbReference>
<name>A0A915YLZ8_9BACT</name>
<dbReference type="AlphaFoldDB" id="A0A915YLZ8"/>
<dbReference type="RefSeq" id="WP_264790698.1">
    <property type="nucleotide sequence ID" value="NZ_AP026867.1"/>
</dbReference>
<proteinExistence type="predicted"/>
<dbReference type="Proteomes" id="UP001060919">
    <property type="component" value="Chromosome"/>
</dbReference>
<dbReference type="Gene3D" id="3.40.250.10">
    <property type="entry name" value="Rhodanese-like domain"/>
    <property type="match status" value="1"/>
</dbReference>
<dbReference type="Pfam" id="PF00581">
    <property type="entry name" value="Rhodanese"/>
    <property type="match status" value="1"/>
</dbReference>
<evidence type="ECO:0000313" key="2">
    <source>
        <dbReference type="EMBL" id="BDS15555.1"/>
    </source>
</evidence>
<organism evidence="2 3">
    <name type="scientific">Aureispira anguillae</name>
    <dbReference type="NCBI Taxonomy" id="2864201"/>
    <lineage>
        <taxon>Bacteria</taxon>
        <taxon>Pseudomonadati</taxon>
        <taxon>Bacteroidota</taxon>
        <taxon>Saprospiria</taxon>
        <taxon>Saprospirales</taxon>
        <taxon>Saprospiraceae</taxon>
        <taxon>Aureispira</taxon>
    </lineage>
</organism>
<dbReference type="PROSITE" id="PS50206">
    <property type="entry name" value="RHODANESE_3"/>
    <property type="match status" value="1"/>
</dbReference>
<dbReference type="EMBL" id="AP026867">
    <property type="protein sequence ID" value="BDS15555.1"/>
    <property type="molecule type" value="Genomic_DNA"/>
</dbReference>
<sequence length="127" mass="14514">MKYLLSILVLTFVSLGIKKLYAAQSAQNSCFEHIENKTFRLKMQDTQNAIVLDVRTDAEFKSGKIEGAQNIDVQNASFRAKVEQLDKNKTYLVYCRSGMRSIKASKVLCELGFTKVYNLRNGYMGWK</sequence>
<evidence type="ECO:0000259" key="1">
    <source>
        <dbReference type="PROSITE" id="PS50206"/>
    </source>
</evidence>
<dbReference type="InterPro" id="IPR050229">
    <property type="entry name" value="GlpE_sulfurtransferase"/>
</dbReference>
<dbReference type="PANTHER" id="PTHR43031">
    <property type="entry name" value="FAD-DEPENDENT OXIDOREDUCTASE"/>
    <property type="match status" value="1"/>
</dbReference>
<keyword evidence="3" id="KW-1185">Reference proteome</keyword>
<dbReference type="CDD" id="cd00158">
    <property type="entry name" value="RHOD"/>
    <property type="match status" value="1"/>
</dbReference>
<accession>A0A915YLZ8</accession>
<dbReference type="InterPro" id="IPR001763">
    <property type="entry name" value="Rhodanese-like_dom"/>
</dbReference>
<dbReference type="SUPFAM" id="SSF52821">
    <property type="entry name" value="Rhodanese/Cell cycle control phosphatase"/>
    <property type="match status" value="1"/>
</dbReference>
<dbReference type="SMART" id="SM00450">
    <property type="entry name" value="RHOD"/>
    <property type="match status" value="1"/>
</dbReference>
<gene>
    <name evidence="2" type="ORF">AsAng_0063390</name>
</gene>
<evidence type="ECO:0000313" key="3">
    <source>
        <dbReference type="Proteomes" id="UP001060919"/>
    </source>
</evidence>
<dbReference type="KEGG" id="aup:AsAng_0063390"/>